<dbReference type="PANTHER" id="PTHR10426">
    <property type="entry name" value="STRICTOSIDINE SYNTHASE-RELATED"/>
    <property type="match status" value="1"/>
</dbReference>
<dbReference type="Gene3D" id="2.120.10.30">
    <property type="entry name" value="TolB, C-terminal domain"/>
    <property type="match status" value="1"/>
</dbReference>
<feature type="region of interest" description="Disordered" evidence="4">
    <location>
        <begin position="506"/>
        <end position="540"/>
    </location>
</feature>
<keyword evidence="2" id="KW-0597">Phosphoprotein</keyword>
<evidence type="ECO:0000313" key="7">
    <source>
        <dbReference type="Proteomes" id="UP001465755"/>
    </source>
</evidence>
<proteinExistence type="inferred from homology"/>
<evidence type="ECO:0000256" key="4">
    <source>
        <dbReference type="SAM" id="MobiDB-lite"/>
    </source>
</evidence>
<evidence type="ECO:0000313" key="6">
    <source>
        <dbReference type="EMBL" id="KAK9790517.1"/>
    </source>
</evidence>
<dbReference type="EMBL" id="JALJOQ010000192">
    <property type="protein sequence ID" value="KAK9790517.1"/>
    <property type="molecule type" value="Genomic_DNA"/>
</dbReference>
<dbReference type="GO" id="GO:0012505">
    <property type="term" value="C:endomembrane system"/>
    <property type="evidence" value="ECO:0007669"/>
    <property type="project" value="TreeGrafter"/>
</dbReference>
<dbReference type="Pfam" id="PF03088">
    <property type="entry name" value="Str_synth"/>
    <property type="match status" value="1"/>
</dbReference>
<name>A0AAW1NQK2_9CHLO</name>
<sequence>MQARVILSTAVVAGVLALFTGALSGPELRLPYPSLEAIQPVQKKLLPNVAPLEGVFAPNDILKNAVRLFDGVVEGSETVAPLTHLGAGRPLGFELDDHGNLIVCNAGVGLQMVEKDTWKVVLLASHAPAADGAGRLEAIRYANDLIIGPNGTIYFTDSQNFGPVLNKAGFFDTLDACMLGLLQGRPSGKVLAYDPSTKATHLLADGIWFANGIALSSAGDFLAVVETGSLHVYRLWLTGPQAGTRDILISSLPGFPDGISLSEDGHGFWVSVVMPKNILAKALPLPRWARFLIGWIPASLRPKPHRFGCIVQVSEEGKVLRMLMDPDGQNVATVAAVSETGTQLFVGNLAGNYVSVLDKKFLPPILKRLILSDPSRRALVSHRRLQEAACGRDQLNGSALATDPVSQPAAVPQIAERPIEMVSQESKPSSVGQRKAFFEAMIRSNSDTFISARHPGSPSTSAAVAFAQTKPIPCRTNESLFASDSADQDYNEVQLTFRMPRHDVASSVPASSLSSPQPGRAPLPSSAFSQNQARSSAQPAQSEIIAALQLELQQKERQWKADASRLQRKSQEVENLTRVVSELTQGRSKLVEEDLRSQNRLVAYLKEHSGRLRVDNLELNERIRLLERLPMFKYGRESACMLEFTAYKIRETY</sequence>
<dbReference type="PANTHER" id="PTHR10426:SF88">
    <property type="entry name" value="ADIPOCYTE PLASMA MEMBRANE-ASSOCIATED PROTEIN HEMOMUCIN-RELATED"/>
    <property type="match status" value="1"/>
</dbReference>
<feature type="compositionally biased region" description="Polar residues" evidence="4">
    <location>
        <begin position="526"/>
        <end position="540"/>
    </location>
</feature>
<evidence type="ECO:0000256" key="3">
    <source>
        <dbReference type="ARBA" id="ARBA00023180"/>
    </source>
</evidence>
<evidence type="ECO:0000256" key="1">
    <source>
        <dbReference type="ARBA" id="ARBA00009191"/>
    </source>
</evidence>
<keyword evidence="7" id="KW-1185">Reference proteome</keyword>
<evidence type="ECO:0000256" key="2">
    <source>
        <dbReference type="ARBA" id="ARBA00022553"/>
    </source>
</evidence>
<gene>
    <name evidence="6" type="ORF">WJX73_005962</name>
</gene>
<evidence type="ECO:0000259" key="5">
    <source>
        <dbReference type="Pfam" id="PF03088"/>
    </source>
</evidence>
<dbReference type="InterPro" id="IPR018119">
    <property type="entry name" value="Strictosidine_synth_cons-reg"/>
</dbReference>
<feature type="domain" description="Strictosidine synthase conserved region" evidence="5">
    <location>
        <begin position="143"/>
        <end position="239"/>
    </location>
</feature>
<protein>
    <recommendedName>
        <fullName evidence="5">Strictosidine synthase conserved region domain-containing protein</fullName>
    </recommendedName>
</protein>
<reference evidence="6 7" key="1">
    <citation type="journal article" date="2024" name="Nat. Commun.">
        <title>Phylogenomics reveals the evolutionary origins of lichenization in chlorophyte algae.</title>
        <authorList>
            <person name="Puginier C."/>
            <person name="Libourel C."/>
            <person name="Otte J."/>
            <person name="Skaloud P."/>
            <person name="Haon M."/>
            <person name="Grisel S."/>
            <person name="Petersen M."/>
            <person name="Berrin J.G."/>
            <person name="Delaux P.M."/>
            <person name="Dal Grande F."/>
            <person name="Keller J."/>
        </authorList>
    </citation>
    <scope>NUCLEOTIDE SEQUENCE [LARGE SCALE GENOMIC DNA]</scope>
    <source>
        <strain evidence="6 7">SAG 2036</strain>
    </source>
</reference>
<dbReference type="InterPro" id="IPR011042">
    <property type="entry name" value="6-blade_b-propeller_TolB-like"/>
</dbReference>
<dbReference type="SUPFAM" id="SSF63829">
    <property type="entry name" value="Calcium-dependent phosphotriesterase"/>
    <property type="match status" value="1"/>
</dbReference>
<dbReference type="Proteomes" id="UP001465755">
    <property type="component" value="Unassembled WGS sequence"/>
</dbReference>
<organism evidence="6 7">
    <name type="scientific">Symbiochloris irregularis</name>
    <dbReference type="NCBI Taxonomy" id="706552"/>
    <lineage>
        <taxon>Eukaryota</taxon>
        <taxon>Viridiplantae</taxon>
        <taxon>Chlorophyta</taxon>
        <taxon>core chlorophytes</taxon>
        <taxon>Trebouxiophyceae</taxon>
        <taxon>Trebouxiales</taxon>
        <taxon>Trebouxiaceae</taxon>
        <taxon>Symbiochloris</taxon>
    </lineage>
</organism>
<dbReference type="GO" id="GO:0016787">
    <property type="term" value="F:hydrolase activity"/>
    <property type="evidence" value="ECO:0007669"/>
    <property type="project" value="TreeGrafter"/>
</dbReference>
<keyword evidence="3" id="KW-0325">Glycoprotein</keyword>
<feature type="compositionally biased region" description="Low complexity" evidence="4">
    <location>
        <begin position="506"/>
        <end position="516"/>
    </location>
</feature>
<accession>A0AAW1NQK2</accession>
<comment type="caution">
    <text evidence="6">The sequence shown here is derived from an EMBL/GenBank/DDBJ whole genome shotgun (WGS) entry which is preliminary data.</text>
</comment>
<comment type="similarity">
    <text evidence="1">Belongs to the strictosidine synthase family.</text>
</comment>
<dbReference type="AlphaFoldDB" id="A0AAW1NQK2"/>